<feature type="domain" description="PAC" evidence="8">
    <location>
        <begin position="683"/>
        <end position="734"/>
    </location>
</feature>
<dbReference type="PROSITE" id="PS50113">
    <property type="entry name" value="PAC"/>
    <property type="match status" value="1"/>
</dbReference>
<dbReference type="RefSeq" id="WP_190432881.1">
    <property type="nucleotide sequence ID" value="NZ_JAMPKM010000017.1"/>
</dbReference>
<dbReference type="GO" id="GO:0005524">
    <property type="term" value="F:ATP binding"/>
    <property type="evidence" value="ECO:0007669"/>
    <property type="project" value="UniProtKB-KW"/>
</dbReference>
<dbReference type="InterPro" id="IPR003661">
    <property type="entry name" value="HisK_dim/P_dom"/>
</dbReference>
<protein>
    <recommendedName>
        <fullName evidence="2">histidine kinase</fullName>
        <ecNumber evidence="2">2.7.13.3</ecNumber>
    </recommendedName>
</protein>
<dbReference type="PROSITE" id="PS50109">
    <property type="entry name" value="HIS_KIN"/>
    <property type="match status" value="1"/>
</dbReference>
<evidence type="ECO:0000256" key="2">
    <source>
        <dbReference type="ARBA" id="ARBA00012438"/>
    </source>
</evidence>
<comment type="caution">
    <text evidence="9">The sequence shown here is derived from an EMBL/GenBank/DDBJ whole genome shotgun (WGS) entry which is preliminary data.</text>
</comment>
<dbReference type="NCBIfam" id="TIGR00229">
    <property type="entry name" value="sensory_box"/>
    <property type="match status" value="1"/>
</dbReference>
<dbReference type="PANTHER" id="PTHR43047">
    <property type="entry name" value="TWO-COMPONENT HISTIDINE PROTEIN KINASE"/>
    <property type="match status" value="1"/>
</dbReference>
<dbReference type="Gene3D" id="3.30.450.20">
    <property type="entry name" value="PAS domain"/>
    <property type="match status" value="1"/>
</dbReference>
<dbReference type="SMART" id="SM00065">
    <property type="entry name" value="GAF"/>
    <property type="match status" value="2"/>
</dbReference>
<dbReference type="EC" id="2.7.13.3" evidence="2"/>
<dbReference type="SUPFAM" id="SSF47384">
    <property type="entry name" value="Homodimeric domain of signal transducing histidine kinase"/>
    <property type="match status" value="1"/>
</dbReference>
<dbReference type="InterPro" id="IPR000014">
    <property type="entry name" value="PAS"/>
</dbReference>
<dbReference type="InterPro" id="IPR036097">
    <property type="entry name" value="HisK_dim/P_sf"/>
</dbReference>
<keyword evidence="5" id="KW-0418">Kinase</keyword>
<dbReference type="InterPro" id="IPR003594">
    <property type="entry name" value="HATPase_dom"/>
</dbReference>
<dbReference type="InterPro" id="IPR003018">
    <property type="entry name" value="GAF"/>
</dbReference>
<dbReference type="InterPro" id="IPR035965">
    <property type="entry name" value="PAS-like_dom_sf"/>
</dbReference>
<keyword evidence="9" id="KW-0067">ATP-binding</keyword>
<dbReference type="SUPFAM" id="SSF55781">
    <property type="entry name" value="GAF domain-like"/>
    <property type="match status" value="2"/>
</dbReference>
<dbReference type="Pfam" id="PF02518">
    <property type="entry name" value="HATPase_c"/>
    <property type="match status" value="1"/>
</dbReference>
<gene>
    <name evidence="9" type="ORF">NC998_22515</name>
</gene>
<evidence type="ECO:0000256" key="5">
    <source>
        <dbReference type="ARBA" id="ARBA00022777"/>
    </source>
</evidence>
<dbReference type="CDD" id="cd16922">
    <property type="entry name" value="HATPase_EvgS-ArcB-TorS-like"/>
    <property type="match status" value="1"/>
</dbReference>
<keyword evidence="6" id="KW-0902">Two-component regulatory system</keyword>
<dbReference type="SMART" id="SM00388">
    <property type="entry name" value="HisKA"/>
    <property type="match status" value="1"/>
</dbReference>
<evidence type="ECO:0000256" key="1">
    <source>
        <dbReference type="ARBA" id="ARBA00000085"/>
    </source>
</evidence>
<dbReference type="CDD" id="cd00082">
    <property type="entry name" value="HisKA"/>
    <property type="match status" value="1"/>
</dbReference>
<dbReference type="EMBL" id="JAMPKM010000017">
    <property type="protein sequence ID" value="MEP0819880.1"/>
    <property type="molecule type" value="Genomic_DNA"/>
</dbReference>
<evidence type="ECO:0000259" key="7">
    <source>
        <dbReference type="PROSITE" id="PS50109"/>
    </source>
</evidence>
<evidence type="ECO:0000313" key="10">
    <source>
        <dbReference type="Proteomes" id="UP001464891"/>
    </source>
</evidence>
<dbReference type="InterPro" id="IPR013656">
    <property type="entry name" value="PAS_4"/>
</dbReference>
<dbReference type="Gene3D" id="3.30.565.10">
    <property type="entry name" value="Histidine kinase-like ATPase, C-terminal domain"/>
    <property type="match status" value="1"/>
</dbReference>
<sequence>MNNKCALKQSSCVALGSALLEFLTALPDLHLVLFSSQNPQVTPCQLGLELKTGAELSLLQPPATHPNSYFKFKPEGRSQPQSTWVSGEEGSNGWLACHLDLERLPTHLETRQSPSQTPLVFILGISDRFSILFQAGCSLPLEANRADLEPLYQIELIYDSSEISKFCAHLQPQTSTVAAIAPAFETAIASWVAQSNAPELQSEITLRLLMALEANGAKPQALTPTNHSMSPNSQAVAARPNTKTIYQQPHWLQQEKLLHELLHVSSSSLEPQTILRRSAEVIRTIFNVSRCLIAFYSAKDQRVIWGAIARSPELLTGDRHTHYPAWATVEQLIHKHHHLSTWVSDEFPLLAEHTEIRESGVARAALSSWTQSHPKHADKWVGGFLCIEQWERDRIWQPEEMYLLHMVIHQIEQVLYQALVYQQAEERVQRAALVNRLVAQIRASLDLSHIFETVVMELGQLVVVDCCSIFQYLEDPQDWQVQTEYRLQPEASSTVDATVFAPIHPHSARLRNLQTVQVSDARTLRPWHPEKPPSQVSGAWLMVPIHYHQKLWGCISFRQDHYPRYWHESEVELLTTVADQLAIAIHQATLYQQIQQHNQTLEAQVAQRTAELEYFFDALPDHIFVMHREGMTLSFCNHAFAKSIGYEDRQNIQGQSIFGCLPSNLLNHFAEQNLQVFQSGQTLHTQETIVFPSGMRHLDTFKVPLKKPDGEVYGLLGTSRDITELIETRQALSERTEQLQDALTAACKASQAKSEFLATMSHELRTPLTSVIGMSSALLNRLFGSLTPKQSEYLGIIHNSGTHLLQLINDILDLSKIEAGKASLQISRFSLQEVAEQSVASLSEKAHGQKLVLTTDLVGLQKCDRFVGDQRRVKQILLNLLSNAIKFTPVGGQVWLRLRCDGNIVTIEVEDTGIGIAADKHHLLFEAFQQIDSALNRKHEGTGLGLALTRQLVEMHDGSISFKSQVGVGTVFTVHLQAQLPKGEVSWPPTSKPTEV</sequence>
<dbReference type="Gene3D" id="3.30.450.40">
    <property type="match status" value="2"/>
</dbReference>
<dbReference type="Pfam" id="PF01590">
    <property type="entry name" value="GAF"/>
    <property type="match status" value="1"/>
</dbReference>
<dbReference type="Proteomes" id="UP001464891">
    <property type="component" value="Unassembled WGS sequence"/>
</dbReference>
<dbReference type="InterPro" id="IPR029016">
    <property type="entry name" value="GAF-like_dom_sf"/>
</dbReference>
<keyword evidence="9" id="KW-0547">Nucleotide-binding</keyword>
<dbReference type="InterPro" id="IPR000700">
    <property type="entry name" value="PAS-assoc_C"/>
</dbReference>
<reference evidence="9 10" key="1">
    <citation type="submission" date="2022-04" db="EMBL/GenBank/DDBJ databases">
        <title>Positive selection, recombination, and allopatry shape intraspecific diversity of widespread and dominant cyanobacteria.</title>
        <authorList>
            <person name="Wei J."/>
            <person name="Shu W."/>
            <person name="Hu C."/>
        </authorList>
    </citation>
    <scope>NUCLEOTIDE SEQUENCE [LARGE SCALE GENOMIC DNA]</scope>
    <source>
        <strain evidence="9 10">GB2-A4</strain>
    </source>
</reference>
<accession>A0ABV0JDL7</accession>
<dbReference type="PANTHER" id="PTHR43047:SF63">
    <property type="entry name" value="HISTIDINE KINASE"/>
    <property type="match status" value="1"/>
</dbReference>
<dbReference type="InterPro" id="IPR005467">
    <property type="entry name" value="His_kinase_dom"/>
</dbReference>
<organism evidence="9 10">
    <name type="scientific">Trichocoleus desertorum GB2-A4</name>
    <dbReference type="NCBI Taxonomy" id="2933944"/>
    <lineage>
        <taxon>Bacteria</taxon>
        <taxon>Bacillati</taxon>
        <taxon>Cyanobacteriota</taxon>
        <taxon>Cyanophyceae</taxon>
        <taxon>Leptolyngbyales</taxon>
        <taxon>Trichocoleusaceae</taxon>
        <taxon>Trichocoleus</taxon>
    </lineage>
</organism>
<dbReference type="Gene3D" id="1.10.287.130">
    <property type="match status" value="1"/>
</dbReference>
<keyword evidence="4" id="KW-0808">Transferase</keyword>
<keyword evidence="3" id="KW-0597">Phosphoprotein</keyword>
<dbReference type="SUPFAM" id="SSF55785">
    <property type="entry name" value="PYP-like sensor domain (PAS domain)"/>
    <property type="match status" value="1"/>
</dbReference>
<feature type="domain" description="Histidine kinase" evidence="7">
    <location>
        <begin position="759"/>
        <end position="980"/>
    </location>
</feature>
<keyword evidence="10" id="KW-1185">Reference proteome</keyword>
<dbReference type="PRINTS" id="PR00344">
    <property type="entry name" value="BCTRLSENSOR"/>
</dbReference>
<dbReference type="Pfam" id="PF08448">
    <property type="entry name" value="PAS_4"/>
    <property type="match status" value="1"/>
</dbReference>
<name>A0ABV0JDL7_9CYAN</name>
<evidence type="ECO:0000256" key="3">
    <source>
        <dbReference type="ARBA" id="ARBA00022553"/>
    </source>
</evidence>
<evidence type="ECO:0000256" key="6">
    <source>
        <dbReference type="ARBA" id="ARBA00023012"/>
    </source>
</evidence>
<evidence type="ECO:0000256" key="4">
    <source>
        <dbReference type="ARBA" id="ARBA00022679"/>
    </source>
</evidence>
<comment type="catalytic activity">
    <reaction evidence="1">
        <text>ATP + protein L-histidine = ADP + protein N-phospho-L-histidine.</text>
        <dbReference type="EC" id="2.7.13.3"/>
    </reaction>
</comment>
<proteinExistence type="predicted"/>
<evidence type="ECO:0000259" key="8">
    <source>
        <dbReference type="PROSITE" id="PS50113"/>
    </source>
</evidence>
<dbReference type="SMART" id="SM00387">
    <property type="entry name" value="HATPase_c"/>
    <property type="match status" value="1"/>
</dbReference>
<dbReference type="InterPro" id="IPR004358">
    <property type="entry name" value="Sig_transdc_His_kin-like_C"/>
</dbReference>
<dbReference type="SUPFAM" id="SSF55874">
    <property type="entry name" value="ATPase domain of HSP90 chaperone/DNA topoisomerase II/histidine kinase"/>
    <property type="match status" value="1"/>
</dbReference>
<evidence type="ECO:0000313" key="9">
    <source>
        <dbReference type="EMBL" id="MEP0819880.1"/>
    </source>
</evidence>
<dbReference type="InterPro" id="IPR036890">
    <property type="entry name" value="HATPase_C_sf"/>
</dbReference>
<dbReference type="Pfam" id="PF00512">
    <property type="entry name" value="HisKA"/>
    <property type="match status" value="1"/>
</dbReference>